<comment type="similarity">
    <text evidence="1 4">Belongs to the D-isomer specific 2-hydroxyacid dehydrogenase family.</text>
</comment>
<accession>A0ABU5ICG1</accession>
<evidence type="ECO:0000256" key="1">
    <source>
        <dbReference type="ARBA" id="ARBA00005854"/>
    </source>
</evidence>
<dbReference type="Pfam" id="PF00389">
    <property type="entry name" value="2-Hacid_dh"/>
    <property type="match status" value="1"/>
</dbReference>
<dbReference type="RefSeq" id="WP_322465235.1">
    <property type="nucleotide sequence ID" value="NZ_JAXOJX010000012.1"/>
</dbReference>
<dbReference type="EMBL" id="JAXOJX010000012">
    <property type="protein sequence ID" value="MDZ5456797.1"/>
    <property type="molecule type" value="Genomic_DNA"/>
</dbReference>
<evidence type="ECO:0000259" key="5">
    <source>
        <dbReference type="Pfam" id="PF00389"/>
    </source>
</evidence>
<dbReference type="CDD" id="cd12172">
    <property type="entry name" value="PGDH_like_2"/>
    <property type="match status" value="1"/>
</dbReference>
<dbReference type="InterPro" id="IPR036291">
    <property type="entry name" value="NAD(P)-bd_dom_sf"/>
</dbReference>
<keyword evidence="8" id="KW-1185">Reference proteome</keyword>
<dbReference type="SUPFAM" id="SSF52283">
    <property type="entry name" value="Formate/glycerate dehydrogenase catalytic domain-like"/>
    <property type="match status" value="1"/>
</dbReference>
<gene>
    <name evidence="7" type="ORF">SM757_09460</name>
</gene>
<dbReference type="Proteomes" id="UP001293718">
    <property type="component" value="Unassembled WGS sequence"/>
</dbReference>
<evidence type="ECO:0000256" key="4">
    <source>
        <dbReference type="RuleBase" id="RU003719"/>
    </source>
</evidence>
<dbReference type="InterPro" id="IPR006140">
    <property type="entry name" value="D-isomer_DH_NAD-bd"/>
</dbReference>
<evidence type="ECO:0000256" key="3">
    <source>
        <dbReference type="ARBA" id="ARBA00023027"/>
    </source>
</evidence>
<dbReference type="InterPro" id="IPR050857">
    <property type="entry name" value="D-2-hydroxyacid_DH"/>
</dbReference>
<evidence type="ECO:0000313" key="7">
    <source>
        <dbReference type="EMBL" id="MDZ5456797.1"/>
    </source>
</evidence>
<comment type="caution">
    <text evidence="7">The sequence shown here is derived from an EMBL/GenBank/DDBJ whole genome shotgun (WGS) entry which is preliminary data.</text>
</comment>
<feature type="domain" description="D-isomer specific 2-hydroxyacid dehydrogenase catalytic" evidence="5">
    <location>
        <begin position="20"/>
        <end position="325"/>
    </location>
</feature>
<organism evidence="7 8">
    <name type="scientific">Azohydromonas lata</name>
    <dbReference type="NCBI Taxonomy" id="45677"/>
    <lineage>
        <taxon>Bacteria</taxon>
        <taxon>Pseudomonadati</taxon>
        <taxon>Pseudomonadota</taxon>
        <taxon>Betaproteobacteria</taxon>
        <taxon>Burkholderiales</taxon>
        <taxon>Sphaerotilaceae</taxon>
        <taxon>Azohydromonas</taxon>
    </lineage>
</organism>
<dbReference type="PROSITE" id="PS00671">
    <property type="entry name" value="D_2_HYDROXYACID_DH_3"/>
    <property type="match status" value="1"/>
</dbReference>
<dbReference type="PROSITE" id="PS00670">
    <property type="entry name" value="D_2_HYDROXYACID_DH_2"/>
    <property type="match status" value="1"/>
</dbReference>
<feature type="domain" description="D-isomer specific 2-hydroxyacid dehydrogenase NAD-binding" evidence="6">
    <location>
        <begin position="120"/>
        <end position="293"/>
    </location>
</feature>
<dbReference type="InterPro" id="IPR029753">
    <property type="entry name" value="D-isomer_DH_CS"/>
</dbReference>
<evidence type="ECO:0000313" key="8">
    <source>
        <dbReference type="Proteomes" id="UP001293718"/>
    </source>
</evidence>
<keyword evidence="3" id="KW-0520">NAD</keyword>
<reference evidence="7 8" key="1">
    <citation type="submission" date="2023-11" db="EMBL/GenBank/DDBJ databases">
        <title>Draft genome of Azohydromonas lata strain H1 (DSM1123), a polyhydroxyalkanoate producer.</title>
        <authorList>
            <person name="Traversa D."/>
            <person name="D'Addabbo P."/>
            <person name="Pazzani C."/>
            <person name="Manzari C."/>
            <person name="Chiara M."/>
            <person name="Scrascia M."/>
        </authorList>
    </citation>
    <scope>NUCLEOTIDE SEQUENCE [LARGE SCALE GENOMIC DNA]</scope>
    <source>
        <strain evidence="7 8">H1</strain>
    </source>
</reference>
<keyword evidence="2 4" id="KW-0560">Oxidoreductase</keyword>
<dbReference type="PANTHER" id="PTHR42789">
    <property type="entry name" value="D-ISOMER SPECIFIC 2-HYDROXYACID DEHYDROGENASE FAMILY PROTEIN (AFU_ORTHOLOGUE AFUA_6G10090)"/>
    <property type="match status" value="1"/>
</dbReference>
<proteinExistence type="inferred from homology"/>
<evidence type="ECO:0000256" key="2">
    <source>
        <dbReference type="ARBA" id="ARBA00023002"/>
    </source>
</evidence>
<dbReference type="Pfam" id="PF02826">
    <property type="entry name" value="2-Hacid_dh_C"/>
    <property type="match status" value="1"/>
</dbReference>
<dbReference type="SUPFAM" id="SSF51735">
    <property type="entry name" value="NAD(P)-binding Rossmann-fold domains"/>
    <property type="match status" value="1"/>
</dbReference>
<protein>
    <submittedName>
        <fullName evidence="7">Phosphoglycerate dehydrogenase</fullName>
    </submittedName>
</protein>
<sequence>MESTLSPMRRGRVLITAKSVAGSPQALKLIEQAGHEVMVKDPPLPFDEQWLIDQAREVDALVLAMEPVTSRLLDAVSRLKVIARPGVGYDTVDLEAASRRGVLVTVASGTNDQSVADFTFGLLLQATRAIAIAADSVRQGRWDRVTGTEAWGKTLAIVGLGRIGKAVAKRARGFDMRVLAVSRNTDDAFAREQGITFVSLEEALREADFVSLHAPLTPDTQDLINTRTLAWFKPGAYLINTSRGGLVDEQALAEAVRGGHLAGAAVDVLKAQGAGSQSPLINVPGIVVTPHMATFTRESMDRVALSVARSVIAVLQGQRPEHIVNPAALEAAGL</sequence>
<dbReference type="InterPro" id="IPR006139">
    <property type="entry name" value="D-isomer_2_OHA_DH_cat_dom"/>
</dbReference>
<name>A0ABU5ICG1_9BURK</name>
<evidence type="ECO:0000259" key="6">
    <source>
        <dbReference type="Pfam" id="PF02826"/>
    </source>
</evidence>
<dbReference type="Gene3D" id="3.40.50.720">
    <property type="entry name" value="NAD(P)-binding Rossmann-like Domain"/>
    <property type="match status" value="2"/>
</dbReference>
<dbReference type="PANTHER" id="PTHR42789:SF1">
    <property type="entry name" value="D-ISOMER SPECIFIC 2-HYDROXYACID DEHYDROGENASE FAMILY PROTEIN (AFU_ORTHOLOGUE AFUA_6G10090)"/>
    <property type="match status" value="1"/>
</dbReference>